<protein>
    <submittedName>
        <fullName evidence="8">N amino acid transport system protein</fullName>
    </submittedName>
</protein>
<dbReference type="Proteomes" id="UP000253472">
    <property type="component" value="Unassembled WGS sequence"/>
</dbReference>
<accession>A0A367YIW3</accession>
<feature type="transmembrane region" description="Helical" evidence="6">
    <location>
        <begin position="308"/>
        <end position="327"/>
    </location>
</feature>
<dbReference type="GO" id="GO:0016020">
    <property type="term" value="C:membrane"/>
    <property type="evidence" value="ECO:0007669"/>
    <property type="project" value="UniProtKB-SubCell"/>
</dbReference>
<comment type="subcellular location">
    <subcellularLocation>
        <location evidence="1">Membrane</location>
        <topology evidence="1">Multi-pass membrane protein</topology>
    </subcellularLocation>
</comment>
<evidence type="ECO:0000259" key="7">
    <source>
        <dbReference type="Pfam" id="PF01490"/>
    </source>
</evidence>
<feature type="domain" description="Amino acid transporter transmembrane" evidence="7">
    <location>
        <begin position="41"/>
        <end position="407"/>
    </location>
</feature>
<name>A0A367YIW3_9ASCO</name>
<comment type="similarity">
    <text evidence="2">Belongs to the amino acid/polyamine transporter 2 family.</text>
</comment>
<comment type="caution">
    <text evidence="8">The sequence shown here is derived from an EMBL/GenBank/DDBJ whole genome shotgun (WGS) entry which is preliminary data.</text>
</comment>
<evidence type="ECO:0000313" key="8">
    <source>
        <dbReference type="EMBL" id="RCK65823.1"/>
    </source>
</evidence>
<feature type="transmembrane region" description="Helical" evidence="6">
    <location>
        <begin position="118"/>
        <end position="140"/>
    </location>
</feature>
<feature type="transmembrane region" description="Helical" evidence="6">
    <location>
        <begin position="183"/>
        <end position="204"/>
    </location>
</feature>
<evidence type="ECO:0000256" key="6">
    <source>
        <dbReference type="SAM" id="Phobius"/>
    </source>
</evidence>
<dbReference type="AlphaFoldDB" id="A0A367YIW3"/>
<feature type="transmembrane region" description="Helical" evidence="6">
    <location>
        <begin position="152"/>
        <end position="171"/>
    </location>
</feature>
<evidence type="ECO:0000256" key="4">
    <source>
        <dbReference type="ARBA" id="ARBA00022989"/>
    </source>
</evidence>
<dbReference type="GO" id="GO:0015179">
    <property type="term" value="F:L-amino acid transmembrane transporter activity"/>
    <property type="evidence" value="ECO:0007669"/>
    <property type="project" value="TreeGrafter"/>
</dbReference>
<proteinExistence type="inferred from homology"/>
<keyword evidence="9" id="KW-1185">Reference proteome</keyword>
<keyword evidence="3 6" id="KW-0812">Transmembrane</keyword>
<evidence type="ECO:0000256" key="2">
    <source>
        <dbReference type="ARBA" id="ARBA00008066"/>
    </source>
</evidence>
<feature type="transmembrane region" description="Helical" evidence="6">
    <location>
        <begin position="348"/>
        <end position="373"/>
    </location>
</feature>
<dbReference type="FunFam" id="1.20.1740.10:FF:000039">
    <property type="entry name" value="Neutral amino acid transporter (Eurofung)"/>
    <property type="match status" value="1"/>
</dbReference>
<evidence type="ECO:0000256" key="5">
    <source>
        <dbReference type="ARBA" id="ARBA00023136"/>
    </source>
</evidence>
<feature type="transmembrane region" description="Helical" evidence="6">
    <location>
        <begin position="73"/>
        <end position="97"/>
    </location>
</feature>
<evidence type="ECO:0000256" key="1">
    <source>
        <dbReference type="ARBA" id="ARBA00004141"/>
    </source>
</evidence>
<dbReference type="Gene3D" id="1.20.1740.10">
    <property type="entry name" value="Amino acid/polyamine transporter I"/>
    <property type="match status" value="1"/>
</dbReference>
<dbReference type="OrthoDB" id="294730at2759"/>
<evidence type="ECO:0000313" key="9">
    <source>
        <dbReference type="Proteomes" id="UP000253472"/>
    </source>
</evidence>
<gene>
    <name evidence="8" type="primary">mtr_0</name>
    <name evidence="8" type="ORF">Cantr_01459</name>
</gene>
<evidence type="ECO:0000256" key="3">
    <source>
        <dbReference type="ARBA" id="ARBA00022692"/>
    </source>
</evidence>
<reference evidence="8 9" key="1">
    <citation type="submission" date="2018-06" db="EMBL/GenBank/DDBJ databases">
        <title>Whole genome sequencing of Candida tropicalis (genome annotated by CSBL at Korea University).</title>
        <authorList>
            <person name="Ahn J."/>
        </authorList>
    </citation>
    <scope>NUCLEOTIDE SEQUENCE [LARGE SCALE GENOMIC DNA]</scope>
    <source>
        <strain evidence="8 9">ATCC 20962</strain>
    </source>
</reference>
<organism evidence="8 9">
    <name type="scientific">Candida viswanathii</name>
    <dbReference type="NCBI Taxonomy" id="5486"/>
    <lineage>
        <taxon>Eukaryota</taxon>
        <taxon>Fungi</taxon>
        <taxon>Dikarya</taxon>
        <taxon>Ascomycota</taxon>
        <taxon>Saccharomycotina</taxon>
        <taxon>Pichiomycetes</taxon>
        <taxon>Debaryomycetaceae</taxon>
        <taxon>Candida/Lodderomyces clade</taxon>
        <taxon>Candida</taxon>
    </lineage>
</organism>
<dbReference type="STRING" id="5486.A0A367YIW3"/>
<keyword evidence="4 6" id="KW-1133">Transmembrane helix</keyword>
<keyword evidence="5 6" id="KW-0472">Membrane</keyword>
<dbReference type="EMBL" id="QLNQ01000019">
    <property type="protein sequence ID" value="RCK65823.1"/>
    <property type="molecule type" value="Genomic_DNA"/>
</dbReference>
<dbReference type="PANTHER" id="PTHR22950:SF20">
    <property type="entry name" value="AMINO ACID TRANSPORTER (EUROFUNG)"/>
    <property type="match status" value="1"/>
</dbReference>
<sequence length="478" mass="54110">MSRELDTKLKLEHTDEYSYSTDDYLKKEIEEEKEHDINYRNCSWQKTAGLLFSEYICLAIMSFPWSYSVLGLGLGLIVTVIVSLLCLYTGLIIADYCAAYPHLTNVCDIGQHLVGPKWVWYVTAVAFLLNNTLIQALHVLVGEKYFNTISDNKTICSIVFGVVSAIACFVFSLPRTFSHMSIVGYFSAATMFVAVILAMVFAGIQDHPYGYEKEGTPVVWHAWPKNENYVNIMSGVLNIVYTFVGQITYPSFISQMKQPKDFRKALVVVTICELVTFALAGSIVYVYIGNAYITAPAFGSLVGNFKKIAFSFALPTIIFLGSLYSNVSSQFLFHHIFNKDSIHRNSHTVTGWLTWIGLNGVLWIIAFVIAEVIPFFSDLLSLMSSLFDCFFGFIFWALAYFKLKKLYYYKKTGEETSLLQLFREGNLFNKIEFVLNVIIFGLGWYILGPGLYATIQSIIWSYEESLYGRPFSCVSNAI</sequence>
<dbReference type="InterPro" id="IPR013057">
    <property type="entry name" value="AA_transpt_TM"/>
</dbReference>
<feature type="transmembrane region" description="Helical" evidence="6">
    <location>
        <begin position="229"/>
        <end position="253"/>
    </location>
</feature>
<feature type="transmembrane region" description="Helical" evidence="6">
    <location>
        <begin position="48"/>
        <end position="67"/>
    </location>
</feature>
<feature type="transmembrane region" description="Helical" evidence="6">
    <location>
        <begin position="265"/>
        <end position="288"/>
    </location>
</feature>
<dbReference type="Pfam" id="PF01490">
    <property type="entry name" value="Aa_trans"/>
    <property type="match status" value="1"/>
</dbReference>
<feature type="transmembrane region" description="Helical" evidence="6">
    <location>
        <begin position="433"/>
        <end position="455"/>
    </location>
</feature>
<dbReference type="PANTHER" id="PTHR22950">
    <property type="entry name" value="AMINO ACID TRANSPORTER"/>
    <property type="match status" value="1"/>
</dbReference>
<feature type="transmembrane region" description="Helical" evidence="6">
    <location>
        <begin position="379"/>
        <end position="401"/>
    </location>
</feature>